<comment type="subcellular location">
    <subcellularLocation>
        <location evidence="1">Cytoplasm</location>
        <location evidence="1">Cytoskeleton</location>
        <location evidence="1">Cilium axoneme</location>
    </subcellularLocation>
</comment>
<gene>
    <name evidence="7" type="ORF">AAG570_001317</name>
</gene>
<dbReference type="PANTHER" id="PTHR13159">
    <property type="entry name" value="RADIAL SPOKEHEAD-RELATED"/>
    <property type="match status" value="1"/>
</dbReference>
<dbReference type="Proteomes" id="UP001558652">
    <property type="component" value="Unassembled WGS sequence"/>
</dbReference>
<proteinExistence type="predicted"/>
<comment type="caution">
    <text evidence="7">The sequence shown here is derived from an EMBL/GenBank/DDBJ whole genome shotgun (WGS) entry which is preliminary data.</text>
</comment>
<keyword evidence="8" id="KW-1185">Reference proteome</keyword>
<dbReference type="AlphaFoldDB" id="A0ABD0YU29"/>
<evidence type="ECO:0000256" key="1">
    <source>
        <dbReference type="ARBA" id="ARBA00004430"/>
    </source>
</evidence>
<feature type="compositionally biased region" description="Acidic residues" evidence="6">
    <location>
        <begin position="437"/>
        <end position="451"/>
    </location>
</feature>
<evidence type="ECO:0000256" key="2">
    <source>
        <dbReference type="ARBA" id="ARBA00022490"/>
    </source>
</evidence>
<evidence type="ECO:0000256" key="3">
    <source>
        <dbReference type="ARBA" id="ARBA00023069"/>
    </source>
</evidence>
<keyword evidence="3" id="KW-0969">Cilium</keyword>
<keyword evidence="5" id="KW-0966">Cell projection</keyword>
<evidence type="ECO:0000313" key="8">
    <source>
        <dbReference type="Proteomes" id="UP001558652"/>
    </source>
</evidence>
<dbReference type="GO" id="GO:0005930">
    <property type="term" value="C:axoneme"/>
    <property type="evidence" value="ECO:0007669"/>
    <property type="project" value="UniProtKB-SubCell"/>
</dbReference>
<dbReference type="PANTHER" id="PTHR13159:SF0">
    <property type="entry name" value="RADIAL SPOKE HEAD 6 HOMOLOG A"/>
    <property type="match status" value="1"/>
</dbReference>
<name>A0ABD0YU29_9HEMI</name>
<evidence type="ECO:0000256" key="4">
    <source>
        <dbReference type="ARBA" id="ARBA00023212"/>
    </source>
</evidence>
<dbReference type="EMBL" id="JBFDAA010000010">
    <property type="protein sequence ID" value="KAL1124693.1"/>
    <property type="molecule type" value="Genomic_DNA"/>
</dbReference>
<organism evidence="7 8">
    <name type="scientific">Ranatra chinensis</name>
    <dbReference type="NCBI Taxonomy" id="642074"/>
    <lineage>
        <taxon>Eukaryota</taxon>
        <taxon>Metazoa</taxon>
        <taxon>Ecdysozoa</taxon>
        <taxon>Arthropoda</taxon>
        <taxon>Hexapoda</taxon>
        <taxon>Insecta</taxon>
        <taxon>Pterygota</taxon>
        <taxon>Neoptera</taxon>
        <taxon>Paraneoptera</taxon>
        <taxon>Hemiptera</taxon>
        <taxon>Heteroptera</taxon>
        <taxon>Panheteroptera</taxon>
        <taxon>Nepomorpha</taxon>
        <taxon>Nepidae</taxon>
        <taxon>Ranatrinae</taxon>
        <taxon>Ranatra</taxon>
    </lineage>
</organism>
<sequence length="558" mass="64507">MESKHLNMFYEDKKQETTEIEESMSARLYLTNCYRIKPSNNKRKANRCLRVASATVTPPTQALKPLVRKWSVKRVVDKDTEYLPTEEFLSSKYANVWDHVSRVLEKIITDGPANAVESFETLSRFVKIEAMHRREHDDTVPEPIAFCREDRIRDTETPVDIPPAQYQAELLREKRKLEIIRSIGFEDENGEVPLEDDTEVYFNIDAQMNFFEEVGIGLPRHELYEIGISMQKLVRSQPIAKIRFWGKIFGHVRDYIVAECELKEDEIARRHEEDAIASVDNRDSEREERITARLAKFESWKPRVILRENMREEELRNSILRDKTAILTYKPPPLNRPTEITRERVPPELTGEGCNKKVYFVCNDPIGNWYMLPNVKPKHLVAAREICYRLTGVLGRELSKWEGFFPGTETEYLRAQIARISASTQVSPVGYYKFEGEGGEEEEEPEEEEEEAGAKKKEIEENTNYVPLPLKDQTDPTAAYWVHHVPYILRQGRVTFWKEEKPQAEGEGGEEEEDESVEKGPALMTPLAADVSAEVTSPWSVRTSTDRILHLSVVAVRS</sequence>
<protein>
    <submittedName>
        <fullName evidence="7">Uncharacterized protein</fullName>
    </submittedName>
</protein>
<evidence type="ECO:0000256" key="6">
    <source>
        <dbReference type="SAM" id="MobiDB-lite"/>
    </source>
</evidence>
<keyword evidence="4" id="KW-0206">Cytoskeleton</keyword>
<feature type="region of interest" description="Disordered" evidence="6">
    <location>
        <begin position="435"/>
        <end position="460"/>
    </location>
</feature>
<dbReference type="Pfam" id="PF04712">
    <property type="entry name" value="Radial_spoke"/>
    <property type="match status" value="1"/>
</dbReference>
<evidence type="ECO:0000313" key="7">
    <source>
        <dbReference type="EMBL" id="KAL1124693.1"/>
    </source>
</evidence>
<dbReference type="InterPro" id="IPR006802">
    <property type="entry name" value="Radial_spoke"/>
</dbReference>
<keyword evidence="2" id="KW-0963">Cytoplasm</keyword>
<accession>A0ABD0YU29</accession>
<feature type="region of interest" description="Disordered" evidence="6">
    <location>
        <begin position="500"/>
        <end position="523"/>
    </location>
</feature>
<feature type="compositionally biased region" description="Acidic residues" evidence="6">
    <location>
        <begin position="507"/>
        <end position="516"/>
    </location>
</feature>
<evidence type="ECO:0000256" key="5">
    <source>
        <dbReference type="ARBA" id="ARBA00023273"/>
    </source>
</evidence>
<reference evidence="7 8" key="1">
    <citation type="submission" date="2024-07" db="EMBL/GenBank/DDBJ databases">
        <title>Chromosome-level genome assembly of the water stick insect Ranatra chinensis (Heteroptera: Nepidae).</title>
        <authorList>
            <person name="Liu X."/>
        </authorList>
    </citation>
    <scope>NUCLEOTIDE SEQUENCE [LARGE SCALE GENOMIC DNA]</scope>
    <source>
        <strain evidence="7">Cailab_2021Rc</strain>
        <tissue evidence="7">Muscle</tissue>
    </source>
</reference>